<dbReference type="Pfam" id="PF13333">
    <property type="entry name" value="rve_2"/>
    <property type="match status" value="1"/>
</dbReference>
<dbReference type="AlphaFoldDB" id="A0A2B2GQE2"/>
<feature type="domain" description="Integrase catalytic" evidence="1">
    <location>
        <begin position="1"/>
        <end position="30"/>
    </location>
</feature>
<dbReference type="GO" id="GO:0015074">
    <property type="term" value="P:DNA integration"/>
    <property type="evidence" value="ECO:0007669"/>
    <property type="project" value="InterPro"/>
</dbReference>
<comment type="caution">
    <text evidence="2">The sequence shown here is derived from an EMBL/GenBank/DDBJ whole genome shotgun (WGS) entry which is preliminary data.</text>
</comment>
<gene>
    <name evidence="2" type="ORF">CN491_03190</name>
</gene>
<reference evidence="2 3" key="1">
    <citation type="submission" date="2017-09" db="EMBL/GenBank/DDBJ databases">
        <title>Large-scale bioinformatics analysis of Bacillus genomes uncovers conserved roles of natural products in bacterial physiology.</title>
        <authorList>
            <consortium name="Agbiome Team Llc"/>
            <person name="Bleich R.M."/>
            <person name="Grubbs K.J."/>
            <person name="Santa Maria K.C."/>
            <person name="Allen S.E."/>
            <person name="Farag S."/>
            <person name="Shank E.A."/>
            <person name="Bowers A."/>
        </authorList>
    </citation>
    <scope>NUCLEOTIDE SEQUENCE [LARGE SCALE GENOMIC DNA]</scope>
    <source>
        <strain evidence="2 3">AFS002368</strain>
    </source>
</reference>
<dbReference type="EMBL" id="NTZF01000004">
    <property type="protein sequence ID" value="PES97860.1"/>
    <property type="molecule type" value="Genomic_DNA"/>
</dbReference>
<evidence type="ECO:0000313" key="3">
    <source>
        <dbReference type="Proteomes" id="UP000220900"/>
    </source>
</evidence>
<dbReference type="InterPro" id="IPR001584">
    <property type="entry name" value="Integrase_cat-core"/>
</dbReference>
<organism evidence="2 3">
    <name type="scientific">Bacillus cereus</name>
    <dbReference type="NCBI Taxonomy" id="1396"/>
    <lineage>
        <taxon>Bacteria</taxon>
        <taxon>Bacillati</taxon>
        <taxon>Bacillota</taxon>
        <taxon>Bacilli</taxon>
        <taxon>Bacillales</taxon>
        <taxon>Bacillaceae</taxon>
        <taxon>Bacillus</taxon>
        <taxon>Bacillus cereus group</taxon>
    </lineage>
</organism>
<proteinExistence type="predicted"/>
<sequence length="31" mass="3857">MKQELKNYIHYYKQIKTKLKDMSPVQYQTHA</sequence>
<protein>
    <recommendedName>
        <fullName evidence="1">Integrase catalytic domain-containing protein</fullName>
    </recommendedName>
</protein>
<evidence type="ECO:0000259" key="1">
    <source>
        <dbReference type="Pfam" id="PF13333"/>
    </source>
</evidence>
<accession>A0A2B2GQE2</accession>
<dbReference type="Proteomes" id="UP000220900">
    <property type="component" value="Unassembled WGS sequence"/>
</dbReference>
<name>A0A2B2GQE2_BACCE</name>
<evidence type="ECO:0000313" key="2">
    <source>
        <dbReference type="EMBL" id="PES97860.1"/>
    </source>
</evidence>